<reference evidence="2" key="1">
    <citation type="submission" date="2019-11" db="EMBL/GenBank/DDBJ databases">
        <title>Genomic insights into an expanded diversity of filamentous marine cyanobacteria reveals the extraordinary biosynthetic potential of Moorea and Okeania.</title>
        <authorList>
            <person name="Ferreira Leao T."/>
            <person name="Wang M."/>
            <person name="Moss N."/>
            <person name="Da Silva R."/>
            <person name="Sanders J."/>
            <person name="Nurk S."/>
            <person name="Gurevich A."/>
            <person name="Humphrey G."/>
            <person name="Reher R."/>
            <person name="Zhu Q."/>
            <person name="Belda-Ferre P."/>
            <person name="Glukhov E."/>
            <person name="Rex R."/>
            <person name="Dorrestein P.C."/>
            <person name="Knight R."/>
            <person name="Pevzner P."/>
            <person name="Gerwick W.H."/>
            <person name="Gerwick L."/>
        </authorList>
    </citation>
    <scope>NUCLEOTIDE SEQUENCE</scope>
    <source>
        <strain evidence="2">SIO1C4</strain>
    </source>
</reference>
<organism evidence="2">
    <name type="scientific">Symploca sp. SIO1C4</name>
    <dbReference type="NCBI Taxonomy" id="2607765"/>
    <lineage>
        <taxon>Bacteria</taxon>
        <taxon>Bacillati</taxon>
        <taxon>Cyanobacteriota</taxon>
        <taxon>Cyanophyceae</taxon>
        <taxon>Coleofasciculales</taxon>
        <taxon>Coleofasciculaceae</taxon>
        <taxon>Symploca</taxon>
    </lineage>
</organism>
<evidence type="ECO:0000259" key="1">
    <source>
        <dbReference type="Pfam" id="PF14104"/>
    </source>
</evidence>
<comment type="caution">
    <text evidence="2">The sequence shown here is derived from an EMBL/GenBank/DDBJ whole genome shotgun (WGS) entry which is preliminary data.</text>
</comment>
<name>A0A6B3NEY8_9CYAN</name>
<feature type="domain" description="DUF4277" evidence="1">
    <location>
        <begin position="8"/>
        <end position="60"/>
    </location>
</feature>
<gene>
    <name evidence="2" type="ORF">F6J89_29775</name>
</gene>
<accession>A0A6B3NEY8</accession>
<protein>
    <submittedName>
        <fullName evidence="2">DUF4277 domain-containing protein</fullName>
    </submittedName>
</protein>
<evidence type="ECO:0000313" key="2">
    <source>
        <dbReference type="EMBL" id="NER31689.1"/>
    </source>
</evidence>
<dbReference type="AlphaFoldDB" id="A0A6B3NEY8"/>
<sequence length="61" mass="6550">MSFLEEIKVEDIDHLGLIAGIIDEIGIVEIINSQIGIDPREKVSAGVAVKAILLNGLGFVY</sequence>
<dbReference type="InterPro" id="IPR025457">
    <property type="entry name" value="DUF4277"/>
</dbReference>
<dbReference type="Pfam" id="PF14104">
    <property type="entry name" value="DUF4277"/>
    <property type="match status" value="1"/>
</dbReference>
<dbReference type="EMBL" id="JAAHFQ010000903">
    <property type="protein sequence ID" value="NER31689.1"/>
    <property type="molecule type" value="Genomic_DNA"/>
</dbReference>
<proteinExistence type="predicted"/>